<dbReference type="InterPro" id="IPR036388">
    <property type="entry name" value="WH-like_DNA-bd_sf"/>
</dbReference>
<dbReference type="InterPro" id="IPR014284">
    <property type="entry name" value="RNA_pol_sigma-70_dom"/>
</dbReference>
<accession>A0ABY1Z7Z6</accession>
<organism evidence="7 8">
    <name type="scientific">Phytopseudomonas dryadis</name>
    <dbReference type="NCBI Taxonomy" id="2487520"/>
    <lineage>
        <taxon>Bacteria</taxon>
        <taxon>Pseudomonadati</taxon>
        <taxon>Pseudomonadota</taxon>
        <taxon>Gammaproteobacteria</taxon>
        <taxon>Pseudomonadales</taxon>
        <taxon>Pseudomonadaceae</taxon>
        <taxon>Phytopseudomonas</taxon>
    </lineage>
</organism>
<dbReference type="InterPro" id="IPR007627">
    <property type="entry name" value="RNA_pol_sigma70_r2"/>
</dbReference>
<dbReference type="Pfam" id="PF04542">
    <property type="entry name" value="Sigma70_r2"/>
    <property type="match status" value="1"/>
</dbReference>
<gene>
    <name evidence="7" type="ORF">DNK34_13440</name>
</gene>
<evidence type="ECO:0000259" key="5">
    <source>
        <dbReference type="Pfam" id="PF04542"/>
    </source>
</evidence>
<dbReference type="Gene3D" id="1.10.1740.10">
    <property type="match status" value="1"/>
</dbReference>
<dbReference type="PANTHER" id="PTHR43133">
    <property type="entry name" value="RNA POLYMERASE ECF-TYPE SIGMA FACTO"/>
    <property type="match status" value="1"/>
</dbReference>
<keyword evidence="8" id="KW-1185">Reference proteome</keyword>
<evidence type="ECO:0000256" key="1">
    <source>
        <dbReference type="ARBA" id="ARBA00010641"/>
    </source>
</evidence>
<feature type="domain" description="RNA polymerase sigma factor 70 region 4 type 2" evidence="6">
    <location>
        <begin position="111"/>
        <end position="163"/>
    </location>
</feature>
<name>A0ABY1Z7Z6_9GAMM</name>
<dbReference type="InterPro" id="IPR039425">
    <property type="entry name" value="RNA_pol_sigma-70-like"/>
</dbReference>
<dbReference type="SUPFAM" id="SSF88946">
    <property type="entry name" value="Sigma2 domain of RNA polymerase sigma factors"/>
    <property type="match status" value="1"/>
</dbReference>
<evidence type="ECO:0000259" key="6">
    <source>
        <dbReference type="Pfam" id="PF08281"/>
    </source>
</evidence>
<protein>
    <submittedName>
        <fullName evidence="7">RNA polymerase subunit sigma</fullName>
    </submittedName>
</protein>
<evidence type="ECO:0000313" key="8">
    <source>
        <dbReference type="Proteomes" id="UP000291334"/>
    </source>
</evidence>
<dbReference type="RefSeq" id="WP_131176116.1">
    <property type="nucleotide sequence ID" value="NZ_QJUM01000014.1"/>
</dbReference>
<keyword evidence="3" id="KW-0731">Sigma factor</keyword>
<dbReference type="PANTHER" id="PTHR43133:SF63">
    <property type="entry name" value="RNA POLYMERASE SIGMA FACTOR FECI-RELATED"/>
    <property type="match status" value="1"/>
</dbReference>
<evidence type="ECO:0000313" key="7">
    <source>
        <dbReference type="EMBL" id="TBV05051.1"/>
    </source>
</evidence>
<evidence type="ECO:0000256" key="2">
    <source>
        <dbReference type="ARBA" id="ARBA00023015"/>
    </source>
</evidence>
<feature type="domain" description="RNA polymerase sigma-70 region 2" evidence="5">
    <location>
        <begin position="15"/>
        <end position="79"/>
    </location>
</feature>
<dbReference type="Proteomes" id="UP000291334">
    <property type="component" value="Unassembled WGS sequence"/>
</dbReference>
<dbReference type="Gene3D" id="1.10.10.10">
    <property type="entry name" value="Winged helix-like DNA-binding domain superfamily/Winged helix DNA-binding domain"/>
    <property type="match status" value="1"/>
</dbReference>
<dbReference type="EMBL" id="QJUM01000014">
    <property type="protein sequence ID" value="TBV05051.1"/>
    <property type="molecule type" value="Genomic_DNA"/>
</dbReference>
<keyword evidence="4" id="KW-0804">Transcription</keyword>
<dbReference type="SUPFAM" id="SSF88659">
    <property type="entry name" value="Sigma3 and sigma4 domains of RNA polymerase sigma factors"/>
    <property type="match status" value="1"/>
</dbReference>
<evidence type="ECO:0000256" key="4">
    <source>
        <dbReference type="ARBA" id="ARBA00023163"/>
    </source>
</evidence>
<dbReference type="Pfam" id="PF08281">
    <property type="entry name" value="Sigma70_r4_2"/>
    <property type="match status" value="1"/>
</dbReference>
<dbReference type="InterPro" id="IPR013325">
    <property type="entry name" value="RNA_pol_sigma_r2"/>
</dbReference>
<dbReference type="InterPro" id="IPR013249">
    <property type="entry name" value="RNA_pol_sigma70_r4_t2"/>
</dbReference>
<dbReference type="InterPro" id="IPR013324">
    <property type="entry name" value="RNA_pol_sigma_r3/r4-like"/>
</dbReference>
<proteinExistence type="inferred from homology"/>
<reference evidence="7 8" key="1">
    <citation type="submission" date="2018-06" db="EMBL/GenBank/DDBJ databases">
        <title>Three novel Pseudomonas species isolated from symptomatic oak.</title>
        <authorList>
            <person name="Bueno-Gonzalez V."/>
            <person name="Brady C."/>
        </authorList>
    </citation>
    <scope>NUCLEOTIDE SEQUENCE [LARGE SCALE GENOMIC DNA]</scope>
    <source>
        <strain evidence="7 8">P26B</strain>
    </source>
</reference>
<dbReference type="NCBIfam" id="TIGR02937">
    <property type="entry name" value="sigma70-ECF"/>
    <property type="match status" value="1"/>
</dbReference>
<evidence type="ECO:0000256" key="3">
    <source>
        <dbReference type="ARBA" id="ARBA00023082"/>
    </source>
</evidence>
<sequence length="172" mass="19318">MSLPETDSIVPLDVLYGTHHGWLQGWLRRSLGCSQQAADLAQDTFVRLLVRGRPISNRAPRALLARIARGLVIDHWRRDALERAYLEALAQLPEPSHPSPEVRHEALQCLERIAQLLEGLKPVVREAFLLYQLGGLNHAQVALELGVSSRTVERHVASALLHCYRLCFEAPQ</sequence>
<comment type="caution">
    <text evidence="7">The sequence shown here is derived from an EMBL/GenBank/DDBJ whole genome shotgun (WGS) entry which is preliminary data.</text>
</comment>
<keyword evidence="2" id="KW-0805">Transcription regulation</keyword>
<comment type="similarity">
    <text evidence="1">Belongs to the sigma-70 factor family. ECF subfamily.</text>
</comment>